<evidence type="ECO:0000313" key="4">
    <source>
        <dbReference type="Proteomes" id="UP001551482"/>
    </source>
</evidence>
<evidence type="ECO:0000256" key="2">
    <source>
        <dbReference type="SAM" id="SignalP"/>
    </source>
</evidence>
<sequence length="546" mass="52904">MAAGAGLVLAAPPAGAVPVPYTAKCVDPTAPARVVPDAPLDVEITVRPAKSTYRVGDEVTVTWVWKTYPKVPNDTTPASTPATSSPTTSPSTAPSPVPAVVPADSTLPKGQIVVGGAQAGTVAVAGERKNPEAVAGSALKVADMTGTLRLTAAGQVSLAPGDFARFTRTGPVDAETRCTPASPVAVSTVLTVEDDAPAAPPAAATAEPTLAADLTAVAAGGLVTLNGTDWPAGTPEVSLCQADGGGCSATGIAANTVAVADGRLTGTATLDPAAAPGSYALRVKVGTAQKTVPVAVRAVARTVTAAPAAGPVGTVVKLAGAGFTAGRSVAVRALAGDGRELDGGIDVPVGPDGTFTADLPVTDPATTAIRVREGSGDGGTATAAFTVTPGPGPGPEPGTPEAGTLSMTQTGTAVDFGGATLDGTAKTLEASLNQLTVNDTRSGGMGWSLTGTMTDLAHARGMAAIPAGNVSWVPNCAALPGSPSQVTSGAAGPLSSTAAAALCTQSPGAPGGASGGTFTADARLALTTPEFTAAGTYSGTLTLTLV</sequence>
<dbReference type="RefSeq" id="WP_358365055.1">
    <property type="nucleotide sequence ID" value="NZ_JBEZFP010000256.1"/>
</dbReference>
<organism evidence="3 4">
    <name type="scientific">Streptodolium elevatio</name>
    <dbReference type="NCBI Taxonomy" id="3157996"/>
    <lineage>
        <taxon>Bacteria</taxon>
        <taxon>Bacillati</taxon>
        <taxon>Actinomycetota</taxon>
        <taxon>Actinomycetes</taxon>
        <taxon>Kitasatosporales</taxon>
        <taxon>Streptomycetaceae</taxon>
        <taxon>Streptodolium</taxon>
    </lineage>
</organism>
<comment type="caution">
    <text evidence="3">The sequence shown here is derived from an EMBL/GenBank/DDBJ whole genome shotgun (WGS) entry which is preliminary data.</text>
</comment>
<proteinExistence type="predicted"/>
<dbReference type="EMBL" id="JBEZFP010000256">
    <property type="protein sequence ID" value="MEU8140166.1"/>
    <property type="molecule type" value="Genomic_DNA"/>
</dbReference>
<feature type="chain" id="PRO_5046671721" description="WxL domain-containing protein" evidence="2">
    <location>
        <begin position="17"/>
        <end position="546"/>
    </location>
</feature>
<protein>
    <recommendedName>
        <fullName evidence="5">WxL domain-containing protein</fullName>
    </recommendedName>
</protein>
<keyword evidence="4" id="KW-1185">Reference proteome</keyword>
<accession>A0ABV3DWR0</accession>
<keyword evidence="2" id="KW-0732">Signal</keyword>
<reference evidence="3 4" key="1">
    <citation type="submission" date="2024-06" db="EMBL/GenBank/DDBJ databases">
        <title>The Natural Products Discovery Center: Release of the First 8490 Sequenced Strains for Exploring Actinobacteria Biosynthetic Diversity.</title>
        <authorList>
            <person name="Kalkreuter E."/>
            <person name="Kautsar S.A."/>
            <person name="Yang D."/>
            <person name="Bader C.D."/>
            <person name="Teijaro C.N."/>
            <person name="Fluegel L."/>
            <person name="Davis C.M."/>
            <person name="Simpson J.R."/>
            <person name="Lauterbach L."/>
            <person name="Steele A.D."/>
            <person name="Gui C."/>
            <person name="Meng S."/>
            <person name="Li G."/>
            <person name="Viehrig K."/>
            <person name="Ye F."/>
            <person name="Su P."/>
            <person name="Kiefer A.F."/>
            <person name="Nichols A."/>
            <person name="Cepeda A.J."/>
            <person name="Yan W."/>
            <person name="Fan B."/>
            <person name="Jiang Y."/>
            <person name="Adhikari A."/>
            <person name="Zheng C.-J."/>
            <person name="Schuster L."/>
            <person name="Cowan T.M."/>
            <person name="Smanski M.J."/>
            <person name="Chevrette M.G."/>
            <person name="De Carvalho L.P.S."/>
            <person name="Shen B."/>
        </authorList>
    </citation>
    <scope>NUCLEOTIDE SEQUENCE [LARGE SCALE GENOMIC DNA]</scope>
    <source>
        <strain evidence="3 4">NPDC048946</strain>
    </source>
</reference>
<dbReference type="Proteomes" id="UP001551482">
    <property type="component" value="Unassembled WGS sequence"/>
</dbReference>
<gene>
    <name evidence="3" type="ORF">AB0C36_42625</name>
</gene>
<evidence type="ECO:0008006" key="5">
    <source>
        <dbReference type="Google" id="ProtNLM"/>
    </source>
</evidence>
<evidence type="ECO:0000313" key="3">
    <source>
        <dbReference type="EMBL" id="MEU8140166.1"/>
    </source>
</evidence>
<feature type="region of interest" description="Disordered" evidence="1">
    <location>
        <begin position="69"/>
        <end position="104"/>
    </location>
</feature>
<feature type="signal peptide" evidence="2">
    <location>
        <begin position="1"/>
        <end position="16"/>
    </location>
</feature>
<evidence type="ECO:0000256" key="1">
    <source>
        <dbReference type="SAM" id="MobiDB-lite"/>
    </source>
</evidence>
<name>A0ABV3DWR0_9ACTN</name>
<feature type="compositionally biased region" description="Low complexity" evidence="1">
    <location>
        <begin position="74"/>
        <end position="92"/>
    </location>
</feature>